<gene>
    <name evidence="1" type="ORF">D910_07264</name>
</gene>
<protein>
    <submittedName>
        <fullName evidence="1">Uncharacterized protein</fullName>
    </submittedName>
</protein>
<dbReference type="EMBL" id="KB632194">
    <property type="protein sequence ID" value="ERL89905.1"/>
    <property type="molecule type" value="Genomic_DNA"/>
</dbReference>
<accession>U4UIZ0</accession>
<proteinExistence type="predicted"/>
<reference evidence="1 2" key="1">
    <citation type="journal article" date="2013" name="Genome Biol.">
        <title>Draft genome of the mountain pine beetle, Dendroctonus ponderosae Hopkins, a major forest pest.</title>
        <authorList>
            <person name="Keeling C.I."/>
            <person name="Yuen M.M."/>
            <person name="Liao N.Y."/>
            <person name="Docking T.R."/>
            <person name="Chan S.K."/>
            <person name="Taylor G.A."/>
            <person name="Palmquist D.L."/>
            <person name="Jackman S.D."/>
            <person name="Nguyen A."/>
            <person name="Li M."/>
            <person name="Henderson H."/>
            <person name="Janes J.K."/>
            <person name="Zhao Y."/>
            <person name="Pandoh P."/>
            <person name="Moore R."/>
            <person name="Sperling F.A."/>
            <person name="Huber D.P."/>
            <person name="Birol I."/>
            <person name="Jones S.J."/>
            <person name="Bohlmann J."/>
        </authorList>
    </citation>
    <scope>NUCLEOTIDE SEQUENCE</scope>
</reference>
<evidence type="ECO:0000313" key="2">
    <source>
        <dbReference type="Proteomes" id="UP000030742"/>
    </source>
</evidence>
<organism evidence="1 2">
    <name type="scientific">Dendroctonus ponderosae</name>
    <name type="common">Mountain pine beetle</name>
    <dbReference type="NCBI Taxonomy" id="77166"/>
    <lineage>
        <taxon>Eukaryota</taxon>
        <taxon>Metazoa</taxon>
        <taxon>Ecdysozoa</taxon>
        <taxon>Arthropoda</taxon>
        <taxon>Hexapoda</taxon>
        <taxon>Insecta</taxon>
        <taxon>Pterygota</taxon>
        <taxon>Neoptera</taxon>
        <taxon>Endopterygota</taxon>
        <taxon>Coleoptera</taxon>
        <taxon>Polyphaga</taxon>
        <taxon>Cucujiformia</taxon>
        <taxon>Curculionidae</taxon>
        <taxon>Scolytinae</taxon>
        <taxon>Dendroctonus</taxon>
    </lineage>
</organism>
<evidence type="ECO:0000313" key="1">
    <source>
        <dbReference type="EMBL" id="ERL89905.1"/>
    </source>
</evidence>
<sequence length="168" mass="19592">MASFKLQTMSCPLASRELFQSPICRWTGTSQMVNGHLQEHTDLVLEPLQFEWPEIGQNKVFFSKVDHHIVTVAIKYQRENKFLCHASINDTELETLFYKYELELTTDYKLSSIIFRGLRLQSLPNMSHDFNTPTNRLQVDIQHLPEMIRKSKKIIAIVRIVRMNGCPP</sequence>
<name>U4UIZ0_DENPD</name>
<dbReference type="Proteomes" id="UP000030742">
    <property type="component" value="Unassembled WGS sequence"/>
</dbReference>
<dbReference type="AlphaFoldDB" id="U4UIZ0"/>
<dbReference type="OrthoDB" id="4788989at2759"/>